<dbReference type="PANTHER" id="PTHR14369">
    <property type="entry name" value="SURFEIT LOCUS PROTEIN 6"/>
    <property type="match status" value="1"/>
</dbReference>
<dbReference type="Pfam" id="PF15459">
    <property type="entry name" value="RRP14"/>
    <property type="match status" value="1"/>
</dbReference>
<dbReference type="eggNOG" id="KOG2885">
    <property type="taxonomic scope" value="Eukaryota"/>
</dbReference>
<feature type="compositionally biased region" description="Acidic residues" evidence="4">
    <location>
        <begin position="194"/>
        <end position="208"/>
    </location>
</feature>
<reference evidence="7 8" key="1">
    <citation type="submission" date="2013-03" db="EMBL/GenBank/DDBJ databases">
        <title>The Genome Sequence of Phialophora europaea CBS 101466.</title>
        <authorList>
            <consortium name="The Broad Institute Genomics Platform"/>
            <person name="Cuomo C."/>
            <person name="de Hoog S."/>
            <person name="Gorbushina A."/>
            <person name="Walker B."/>
            <person name="Young S.K."/>
            <person name="Zeng Q."/>
            <person name="Gargeya S."/>
            <person name="Fitzgerald M."/>
            <person name="Haas B."/>
            <person name="Abouelleil A."/>
            <person name="Allen A.W."/>
            <person name="Alvarado L."/>
            <person name="Arachchi H.M."/>
            <person name="Berlin A.M."/>
            <person name="Chapman S.B."/>
            <person name="Gainer-Dewar J."/>
            <person name="Goldberg J."/>
            <person name="Griggs A."/>
            <person name="Gujja S."/>
            <person name="Hansen M."/>
            <person name="Howarth C."/>
            <person name="Imamovic A."/>
            <person name="Ireland A."/>
            <person name="Larimer J."/>
            <person name="McCowan C."/>
            <person name="Murphy C."/>
            <person name="Pearson M."/>
            <person name="Poon T.W."/>
            <person name="Priest M."/>
            <person name="Roberts A."/>
            <person name="Saif S."/>
            <person name="Shea T."/>
            <person name="Sisk P."/>
            <person name="Sykes S."/>
            <person name="Wortman J."/>
            <person name="Nusbaum C."/>
            <person name="Birren B."/>
        </authorList>
    </citation>
    <scope>NUCLEOTIDE SEQUENCE [LARGE SCALE GENOMIC DNA]</scope>
    <source>
        <strain evidence="7 8">CBS 101466</strain>
    </source>
</reference>
<comment type="subcellular location">
    <subcellularLocation>
        <location evidence="1">Nucleus</location>
    </subcellularLocation>
</comment>
<dbReference type="GO" id="GO:0003723">
    <property type="term" value="F:RNA binding"/>
    <property type="evidence" value="ECO:0007669"/>
    <property type="project" value="TreeGrafter"/>
</dbReference>
<feature type="compositionally biased region" description="Basic residues" evidence="4">
    <location>
        <begin position="130"/>
        <end position="150"/>
    </location>
</feature>
<feature type="compositionally biased region" description="Basic and acidic residues" evidence="4">
    <location>
        <begin position="42"/>
        <end position="72"/>
    </location>
</feature>
<dbReference type="STRING" id="1220924.W2S1N5"/>
<accession>W2S1N5</accession>
<feature type="compositionally biased region" description="Basic and acidic residues" evidence="4">
    <location>
        <begin position="465"/>
        <end position="503"/>
    </location>
</feature>
<gene>
    <name evidence="7" type="ORF">HMPREF1541_01749</name>
</gene>
<proteinExistence type="inferred from homology"/>
<keyword evidence="8" id="KW-1185">Reference proteome</keyword>
<feature type="domain" description="Ribosomal RNA-processing protein 14 N-terminal" evidence="6">
    <location>
        <begin position="8"/>
        <end position="58"/>
    </location>
</feature>
<dbReference type="HOGENOM" id="CLU_018300_1_0_1"/>
<protein>
    <recommendedName>
        <fullName evidence="9">Ribosomal RNA-processing protein 14/surfeit locus protein 6 C-terminal domain-containing protein</fullName>
    </recommendedName>
</protein>
<feature type="domain" description="Ribosomal RNA-processing protein 14/surfeit locus protein 6 C-terminal" evidence="5">
    <location>
        <begin position="307"/>
        <end position="506"/>
    </location>
</feature>
<dbReference type="RefSeq" id="XP_008714328.1">
    <property type="nucleotide sequence ID" value="XM_008716106.1"/>
</dbReference>
<feature type="region of interest" description="Disordered" evidence="4">
    <location>
        <begin position="31"/>
        <end position="529"/>
    </location>
</feature>
<organism evidence="7 8">
    <name type="scientific">Cyphellophora europaea (strain CBS 101466)</name>
    <name type="common">Phialophora europaea</name>
    <dbReference type="NCBI Taxonomy" id="1220924"/>
    <lineage>
        <taxon>Eukaryota</taxon>
        <taxon>Fungi</taxon>
        <taxon>Dikarya</taxon>
        <taxon>Ascomycota</taxon>
        <taxon>Pezizomycotina</taxon>
        <taxon>Eurotiomycetes</taxon>
        <taxon>Chaetothyriomycetidae</taxon>
        <taxon>Chaetothyriales</taxon>
        <taxon>Cyphellophoraceae</taxon>
        <taxon>Cyphellophora</taxon>
    </lineage>
</organism>
<name>W2S1N5_CYPE1</name>
<feature type="compositionally biased region" description="Acidic residues" evidence="4">
    <location>
        <begin position="82"/>
        <end position="91"/>
    </location>
</feature>
<evidence type="ECO:0000256" key="2">
    <source>
        <dbReference type="ARBA" id="ARBA00005904"/>
    </source>
</evidence>
<feature type="compositionally biased region" description="Basic and acidic residues" evidence="4">
    <location>
        <begin position="442"/>
        <end position="453"/>
    </location>
</feature>
<dbReference type="GO" id="GO:0005730">
    <property type="term" value="C:nucleolus"/>
    <property type="evidence" value="ECO:0007669"/>
    <property type="project" value="TreeGrafter"/>
</dbReference>
<dbReference type="GO" id="GO:0042273">
    <property type="term" value="P:ribosomal large subunit biogenesis"/>
    <property type="evidence" value="ECO:0007669"/>
    <property type="project" value="TreeGrafter"/>
</dbReference>
<evidence type="ECO:0000256" key="1">
    <source>
        <dbReference type="ARBA" id="ARBA00004123"/>
    </source>
</evidence>
<feature type="compositionally biased region" description="Basic and acidic residues" evidence="4">
    <location>
        <begin position="294"/>
        <end position="343"/>
    </location>
</feature>
<dbReference type="GeneID" id="19969088"/>
<dbReference type="InterPro" id="IPR029188">
    <property type="entry name" value="Rrp14_N"/>
</dbReference>
<dbReference type="GO" id="GO:0003677">
    <property type="term" value="F:DNA binding"/>
    <property type="evidence" value="ECO:0007669"/>
    <property type="project" value="TreeGrafter"/>
</dbReference>
<comment type="similarity">
    <text evidence="2">Belongs to the SURF6 family.</text>
</comment>
<dbReference type="PANTHER" id="PTHR14369:SF0">
    <property type="entry name" value="SURFEIT LOCUS PROTEIN 6"/>
    <property type="match status" value="1"/>
</dbReference>
<feature type="compositionally biased region" description="Polar residues" evidence="4">
    <location>
        <begin position="362"/>
        <end position="373"/>
    </location>
</feature>
<feature type="compositionally biased region" description="Low complexity" evidence="4">
    <location>
        <begin position="344"/>
        <end position="361"/>
    </location>
</feature>
<evidence type="ECO:0000259" key="6">
    <source>
        <dbReference type="Pfam" id="PF15459"/>
    </source>
</evidence>
<sequence>MPDELEERLQKHARSFDGLLSLIPAKLYYGEDVSDQWKRKKQTPEQKREAKKQKLDPDNWKSAKDVMDERASAAKKRKRGDDDEQSESEIVDLEKPKAEQEDAQHKTKKRKADSANVQPPQAESEEERIRRRKEAKAAKKERKKEKKLKAKEKVERQKARKLAEQGKSDSDPPKQQTKPKKSNSQVQNKPGHDSDEDDTDNDVAEEISIDGQPLNALTMELEDEEPGSDASNDEPADVFSPPQESAVSSTSSIQPVTDDGVPPKAPVAGATSNPDLPPPKDRLAAAIASFRSQRKADSDSVPKSRAELLEQRRRQEERRRAEKKEQKRREKEEAQRKQEEEIAARFSPGGSGSLLASPRSPVSTPDAESNNFSFGRIAFDDGSNFDPNGEGASESKKRKGPSDPSTALQAALKKKSRLSGLDADKQERIASQDMWMNARKRASGEKVKDDTSLLKKALKRHEGQKKKSEKEWTERDEGIKKSIEMRQKKRTENLAKRKDEKGKGKGKKVKRPGFEGSFKGRTGGKKGKA</sequence>
<dbReference type="EMBL" id="KB822718">
    <property type="protein sequence ID" value="ETN42592.1"/>
    <property type="molecule type" value="Genomic_DNA"/>
</dbReference>
<feature type="compositionally biased region" description="Basic and acidic residues" evidence="4">
    <location>
        <begin position="92"/>
        <end position="105"/>
    </location>
</feature>
<dbReference type="InParanoid" id="W2S1N5"/>
<dbReference type="GO" id="GO:0042274">
    <property type="term" value="P:ribosomal small subunit biogenesis"/>
    <property type="evidence" value="ECO:0007669"/>
    <property type="project" value="TreeGrafter"/>
</dbReference>
<dbReference type="Pfam" id="PF04935">
    <property type="entry name" value="SURF6"/>
    <property type="match status" value="1"/>
</dbReference>
<dbReference type="InterPro" id="IPR029190">
    <property type="entry name" value="Rrp14/SURF6_C"/>
</dbReference>
<evidence type="ECO:0000313" key="8">
    <source>
        <dbReference type="Proteomes" id="UP000030752"/>
    </source>
</evidence>
<dbReference type="Proteomes" id="UP000030752">
    <property type="component" value="Unassembled WGS sequence"/>
</dbReference>
<evidence type="ECO:0000256" key="3">
    <source>
        <dbReference type="ARBA" id="ARBA00023242"/>
    </source>
</evidence>
<evidence type="ECO:0000256" key="4">
    <source>
        <dbReference type="SAM" id="MobiDB-lite"/>
    </source>
</evidence>
<dbReference type="OrthoDB" id="444809at2759"/>
<evidence type="ECO:0000259" key="5">
    <source>
        <dbReference type="Pfam" id="PF04935"/>
    </source>
</evidence>
<feature type="compositionally biased region" description="Polar residues" evidence="4">
    <location>
        <begin position="242"/>
        <end position="255"/>
    </location>
</feature>
<evidence type="ECO:0008006" key="9">
    <source>
        <dbReference type="Google" id="ProtNLM"/>
    </source>
</evidence>
<feature type="compositionally biased region" description="Basic and acidic residues" evidence="4">
    <location>
        <begin position="151"/>
        <end position="172"/>
    </location>
</feature>
<dbReference type="AlphaFoldDB" id="W2S1N5"/>
<feature type="compositionally biased region" description="Acidic residues" evidence="4">
    <location>
        <begin position="220"/>
        <end position="236"/>
    </location>
</feature>
<dbReference type="InterPro" id="IPR007019">
    <property type="entry name" value="SURF6"/>
</dbReference>
<dbReference type="FunCoup" id="W2S1N5">
    <property type="interactions" value="302"/>
</dbReference>
<evidence type="ECO:0000313" key="7">
    <source>
        <dbReference type="EMBL" id="ETN42592.1"/>
    </source>
</evidence>
<keyword evidence="3" id="KW-0539">Nucleus</keyword>
<dbReference type="VEuPathDB" id="FungiDB:HMPREF1541_01749"/>